<dbReference type="Proteomes" id="UP000238701">
    <property type="component" value="Unassembled WGS sequence"/>
</dbReference>
<protein>
    <submittedName>
        <fullName evidence="1">Uncharacterized protein</fullName>
    </submittedName>
</protein>
<gene>
    <name evidence="1" type="ORF">SBA1_550117</name>
</gene>
<reference evidence="2" key="1">
    <citation type="submission" date="2018-02" db="EMBL/GenBank/DDBJ databases">
        <authorList>
            <person name="Hausmann B."/>
        </authorList>
    </citation>
    <scope>NUCLEOTIDE SEQUENCE [LARGE SCALE GENOMIC DNA]</scope>
    <source>
        <strain evidence="2">Peat soil MAG SbA1</strain>
    </source>
</reference>
<sequence>MVEIKRQDVTTGHTFYISEAVSDPITGPQLFKDFIERTPVPIFMLWRGVATTRYLGKGSIAFRLQEIWQKPAMGEHLRR</sequence>
<name>A0A2U3KYP2_9BACT</name>
<dbReference type="AlphaFoldDB" id="A0A2U3KYP2"/>
<dbReference type="EMBL" id="OMOD01000150">
    <property type="protein sequence ID" value="SPF44752.1"/>
    <property type="molecule type" value="Genomic_DNA"/>
</dbReference>
<proteinExistence type="predicted"/>
<organism evidence="1 2">
    <name type="scientific">Candidatus Sulfotelmatobacter kueseliae</name>
    <dbReference type="NCBI Taxonomy" id="2042962"/>
    <lineage>
        <taxon>Bacteria</taxon>
        <taxon>Pseudomonadati</taxon>
        <taxon>Acidobacteriota</taxon>
        <taxon>Terriglobia</taxon>
        <taxon>Terriglobales</taxon>
        <taxon>Candidatus Korobacteraceae</taxon>
        <taxon>Candidatus Sulfotelmatobacter</taxon>
    </lineage>
</organism>
<evidence type="ECO:0000313" key="1">
    <source>
        <dbReference type="EMBL" id="SPF44752.1"/>
    </source>
</evidence>
<evidence type="ECO:0000313" key="2">
    <source>
        <dbReference type="Proteomes" id="UP000238701"/>
    </source>
</evidence>
<accession>A0A2U3KYP2</accession>